<accession>A0ABV1SN70</accession>
<protein>
    <submittedName>
        <fullName evidence="1">Uncharacterized protein</fullName>
    </submittedName>
</protein>
<comment type="caution">
    <text evidence="1">The sequence shown here is derived from an EMBL/GenBank/DDBJ whole genome shotgun (WGS) entry which is preliminary data.</text>
</comment>
<name>A0ABV1SN70_9RHOB</name>
<reference evidence="1 2" key="1">
    <citation type="submission" date="2024-06" db="EMBL/GenBank/DDBJ databases">
        <title>Thioclava kandeliae sp. nov. from a rhizosphere soil sample of Kandelia candel in a mangrove.</title>
        <authorList>
            <person name="Mu T."/>
        </authorList>
    </citation>
    <scope>NUCLEOTIDE SEQUENCE [LARGE SCALE GENOMIC DNA]</scope>
    <source>
        <strain evidence="1 2">CPCC 100088</strain>
    </source>
</reference>
<sequence>ARPASQHEARYELHHQLGHDPGVMVRPATLGATLDLFQGAPLAMSALAMVRSGRSNASISRQIAAMQETGLCGRQVGMISS</sequence>
<proteinExistence type="predicted"/>
<gene>
    <name evidence="1" type="ORF">VSX56_20115</name>
</gene>
<evidence type="ECO:0000313" key="2">
    <source>
        <dbReference type="Proteomes" id="UP001438953"/>
    </source>
</evidence>
<feature type="non-terminal residue" evidence="1">
    <location>
        <position position="1"/>
    </location>
</feature>
<organism evidence="1 2">
    <name type="scientific">Thioclava kandeliae</name>
    <dbReference type="NCBI Taxonomy" id="3070818"/>
    <lineage>
        <taxon>Bacteria</taxon>
        <taxon>Pseudomonadati</taxon>
        <taxon>Pseudomonadota</taxon>
        <taxon>Alphaproteobacteria</taxon>
        <taxon>Rhodobacterales</taxon>
        <taxon>Paracoccaceae</taxon>
        <taxon>Thioclava</taxon>
    </lineage>
</organism>
<dbReference type="Proteomes" id="UP001438953">
    <property type="component" value="Unassembled WGS sequence"/>
</dbReference>
<dbReference type="EMBL" id="JAYWLC010000049">
    <property type="protein sequence ID" value="MER5174051.1"/>
    <property type="molecule type" value="Genomic_DNA"/>
</dbReference>
<evidence type="ECO:0000313" key="1">
    <source>
        <dbReference type="EMBL" id="MER5174051.1"/>
    </source>
</evidence>
<dbReference type="RefSeq" id="WP_350939327.1">
    <property type="nucleotide sequence ID" value="NZ_JAYWLC010000049.1"/>
</dbReference>
<keyword evidence="2" id="KW-1185">Reference proteome</keyword>